<dbReference type="PROSITE" id="PS51450">
    <property type="entry name" value="LRR"/>
    <property type="match status" value="5"/>
</dbReference>
<keyword evidence="4" id="KW-0677">Repeat</keyword>
<dbReference type="OrthoDB" id="120976at2759"/>
<dbReference type="InterPro" id="IPR032675">
    <property type="entry name" value="LRR_dom_sf"/>
</dbReference>
<dbReference type="SUPFAM" id="SSF52540">
    <property type="entry name" value="P-loop containing nucleoside triphosphate hydrolases"/>
    <property type="match status" value="2"/>
</dbReference>
<dbReference type="SMART" id="SM00449">
    <property type="entry name" value="SPRY"/>
    <property type="match status" value="2"/>
</dbReference>
<dbReference type="Gene3D" id="3.80.10.10">
    <property type="entry name" value="Ribonuclease Inhibitor"/>
    <property type="match status" value="4"/>
</dbReference>
<dbReference type="InterPro" id="IPR041267">
    <property type="entry name" value="NLRP_HD2"/>
</dbReference>
<dbReference type="InterPro" id="IPR027417">
    <property type="entry name" value="P-loop_NTPase"/>
</dbReference>
<proteinExistence type="predicted"/>
<dbReference type="InterPro" id="IPR006574">
    <property type="entry name" value="PRY"/>
</dbReference>
<dbReference type="Gene3D" id="2.60.120.920">
    <property type="match status" value="2"/>
</dbReference>
<reference evidence="11" key="1">
    <citation type="submission" date="2025-08" db="UniProtKB">
        <authorList>
            <consortium name="RefSeq"/>
        </authorList>
    </citation>
    <scope>IDENTIFICATION</scope>
</reference>
<dbReference type="SUPFAM" id="SSF49899">
    <property type="entry name" value="Concanavalin A-like lectins/glucanases"/>
    <property type="match status" value="2"/>
</dbReference>
<dbReference type="SUPFAM" id="SSF52047">
    <property type="entry name" value="RNI-like"/>
    <property type="match status" value="2"/>
</dbReference>
<evidence type="ECO:0000313" key="11">
    <source>
        <dbReference type="RefSeq" id="XP_055369645.1"/>
    </source>
</evidence>
<evidence type="ECO:0000256" key="3">
    <source>
        <dbReference type="ARBA" id="ARBA00022614"/>
    </source>
</evidence>
<dbReference type="InterPro" id="IPR051261">
    <property type="entry name" value="NLR"/>
</dbReference>
<keyword evidence="6" id="KW-0067">ATP-binding</keyword>
<sequence length="2186" mass="246286">MWDPAPIAEPQTDSGNMKVSAQNGGTVNTPYLNNVHVGNNLIISVNQTVHPDAIEYEEVVPLNSTEKRRRCQDNLKDHLLRKTATFVQGPKETGSSAYLDQTYTELHLTEEGSDRKMHLNDIFQPLSDKEPAPQRVLTKGSAGTGKTVAVQKFTRDWANGSANQHIDFIFPFTFRDLNLISQEKHLSLDDLIKKYFVEVKDFKTSHYNTSTLLFIFDGLDESKLSLDFNDSQMLRRETEKTTVSILLTNLFRGNLLSRASVWITSRPAAASRIPAEAISRVMEMQGFNDGQIEEFFLRRISDRNVAQKILNHLQAKPLRNLYNMCHNPMFSWVAATTLQNLLTANDGQELPATVTEMYTHFLIIQTKVKREKGYQAPETDKDMIMKLGKLAFEQLQEGNVVFKTLDLGASDIALEQAADDSGVCTQIIRLHSGLHRRQTYSFIHVSVQEFMAALYVLETFVEKKKNVIQTPGRGRPASVHRSAVDLVLDSTHGHWELFLRFLVGLSQERNQSLLHEELGFTRGLLQSSQKIIKLINTKIIGSALHEQLMCLFGALHELGDHSLVEQVRHYQSSGEVRKITPAHLSALSYMLLNSNEDLDVFDLRKYHRSDEALRRLLPVLRVSKKALLRSCNLSERSCEALASVLCLQSSSLTQLDLNHNSLQDSGVKILSAGLKTCCSLQTLRLIHCLITEEGLASLASALRTKQSGLRELDLSYNCLGDLALMSAKLKSLSNVDVLRLSHCNLSGKSCEALVSVLKSQSSQLQELDLSNNNLQDTGVKLLSVGLRSPHCRLKTLRLSGCLVTEEGCSSLNSALTANPSHLRELDLSYNHPGASGGKLLSEKLGEPRFRLDLLRLDHGGEQRLRQDVRKWVCELSPDMNTVHNSLEVSGRRVRTVTNRQQHGPHDDRFDHWHQLLCGDALTGRYYWEVDWKGKVCIAVSYRGIRRKGRCHARFGDTDQSWSLCCSRNGTYSVRHGKIEAELASSTRATRAAVYLDCPAGILSFYSVSSDTLTRLHTFHTTFSEPLYAGFWLGPSSSVSLSTESDRDPDTVQIRRKLNFSCLISLFVLHLWDLAPLAELYTDGGNMNVSAQNGSIVNKPELKNVLVENDLNININHIVRRSATKRKAVDPLKSKEKRRRSHEKRRRCQDNLKDLLLRKTATFVQGPKETGSSAYLDQTYTELHLTEEGSDRKMHLNDIFQPLSDKEPAPQRVLTKGIAGTGKTVAVQKFTRDWANGSANQHIDFIFPFTFRDLNLIKDKRLSLVDLIKEHFVEVKGLKKSYYKTSTLLFIFDGLDESRLNLDFENSQMWRSLSKKTTVSVLLTNLFRGNLLSRTSVWITSRPAAASRIPAESISRVMEMRGFNDGQIEEFFLRRISDRNVAQKILNHLQAKPLRNLYNMCHNPMFSWVAATTLQNLLAANDGQELPATVTEMYTHFLIIQTKVKREKGYQAPETDKDVILKLGKLAFEQLRKRNVVFNTHDLGASDIALEQAADDSGVCTQIIRLHSGLYRRQTYSFIHVSVQEFMAALYVLETFVEHKKNMFQTSGRGNPASVFKSAVNVALDSKHGHWDLFLRFLVGLSQEKNQSLLHEELGFRRGLLQSSREIIKLINTKIRRSALHEQLMCLFGALHELGDHSLVEQVRHYQSSGEFRKITPAHLSALSYMLLNSNEDLDVFDLRKYLRSDEALRRLLPVLKVSKTALLSDCFLTQRCSSCLSLVLRSKTCHLEELDLSRNRLGDYAVLSLCDGLKDPNCKLQRLWLMCCNLSPRSCEALASVLSLQFCSLTQLDLSYNRIRDSGMELLSIGLKTRSPQTLRLICCLITEEGLASLALALRPNRSSLRELDLSYNRLGDLALASAKLESLSNVDVLRLSHCNLSGKSCEALASVLKSKSSRLRELDLSNNNLQDPGVKLLSVGLQSPHCRLKTLRLSGCMVTEEGCSSLNSALTANPSHLRELDLSYNHPGASGEKLLSEKLNNPWWRLNSLRLDHGGEQRLMQDVRKWFCELSPDMNTVHNSLEVSGRRVRTVTNRQQHGPHDDRFDHWHQLLCGDALTGRYYWEVDWKGKVCIAVSYRGIRRKGGRHARFGDTDHSWSLCCSSNGTYSVKHGNTERKLASSASTRVAVYVDCPAGFLSFYSVSSDALIHLYTCCTTLSEPLYPGFWVGPGSSVTLSTEQLRSCSQSSLHT</sequence>
<organism evidence="10 11">
    <name type="scientific">Betta splendens</name>
    <name type="common">Siamese fighting fish</name>
    <dbReference type="NCBI Taxonomy" id="158456"/>
    <lineage>
        <taxon>Eukaryota</taxon>
        <taxon>Metazoa</taxon>
        <taxon>Chordata</taxon>
        <taxon>Craniata</taxon>
        <taxon>Vertebrata</taxon>
        <taxon>Euteleostomi</taxon>
        <taxon>Actinopterygii</taxon>
        <taxon>Neopterygii</taxon>
        <taxon>Teleostei</taxon>
        <taxon>Neoteleostei</taxon>
        <taxon>Acanthomorphata</taxon>
        <taxon>Anabantaria</taxon>
        <taxon>Anabantiformes</taxon>
        <taxon>Anabantoidei</taxon>
        <taxon>Osphronemidae</taxon>
        <taxon>Betta</taxon>
    </lineage>
</organism>
<dbReference type="FunFam" id="3.80.10.10:FF:000100">
    <property type="entry name" value="Si:dkey-11n14.1"/>
    <property type="match status" value="2"/>
</dbReference>
<dbReference type="InterPro" id="IPR041075">
    <property type="entry name" value="NOD1/2_WH"/>
</dbReference>
<feature type="domain" description="B30.2/SPRY" evidence="8">
    <location>
        <begin position="855"/>
        <end position="1049"/>
    </location>
</feature>
<keyword evidence="3" id="KW-0433">Leucine-rich repeat</keyword>
<dbReference type="PROSITE" id="PS50837">
    <property type="entry name" value="NACHT"/>
    <property type="match status" value="2"/>
</dbReference>
<dbReference type="GO" id="GO:0005737">
    <property type="term" value="C:cytoplasm"/>
    <property type="evidence" value="ECO:0007669"/>
    <property type="project" value="UniProtKB-SubCell"/>
</dbReference>
<feature type="domain" description="NACHT" evidence="9">
    <location>
        <begin position="134"/>
        <end position="269"/>
    </location>
</feature>
<dbReference type="Gene3D" id="3.40.50.300">
    <property type="entry name" value="P-loop containing nucleotide triphosphate hydrolases"/>
    <property type="match status" value="2"/>
</dbReference>
<gene>
    <name evidence="11" type="primary">LOC114867397</name>
</gene>
<dbReference type="InterPro" id="IPR043136">
    <property type="entry name" value="B30.2/SPRY_sf"/>
</dbReference>
<comment type="subcellular location">
    <subcellularLocation>
        <location evidence="1">Cytoplasm</location>
    </subcellularLocation>
</comment>
<dbReference type="InterPro" id="IPR003877">
    <property type="entry name" value="SPRY_dom"/>
</dbReference>
<dbReference type="InterPro" id="IPR006553">
    <property type="entry name" value="Leu-rich_rpt_Cys-con_subtyp"/>
</dbReference>
<dbReference type="Pfam" id="PF13516">
    <property type="entry name" value="LRR_6"/>
    <property type="match status" value="8"/>
</dbReference>
<evidence type="ECO:0000256" key="2">
    <source>
        <dbReference type="ARBA" id="ARBA00022490"/>
    </source>
</evidence>
<dbReference type="Proteomes" id="UP000515150">
    <property type="component" value="Chromosome 12"/>
</dbReference>
<dbReference type="Pfam" id="PF05729">
    <property type="entry name" value="NACHT"/>
    <property type="match status" value="2"/>
</dbReference>
<dbReference type="PANTHER" id="PTHR24106">
    <property type="entry name" value="NACHT, LRR AND CARD DOMAINS-CONTAINING"/>
    <property type="match status" value="1"/>
</dbReference>
<dbReference type="Pfam" id="PF17776">
    <property type="entry name" value="NLRC4_HD2"/>
    <property type="match status" value="2"/>
</dbReference>
<evidence type="ECO:0000256" key="5">
    <source>
        <dbReference type="ARBA" id="ARBA00022741"/>
    </source>
</evidence>
<keyword evidence="10" id="KW-1185">Reference proteome</keyword>
<name>A0A9W2Y734_BETSP</name>
<dbReference type="GeneID" id="114867397"/>
<dbReference type="RefSeq" id="XP_055369645.1">
    <property type="nucleotide sequence ID" value="XM_055513670.1"/>
</dbReference>
<feature type="domain" description="B30.2/SPRY" evidence="8">
    <location>
        <begin position="1987"/>
        <end position="2178"/>
    </location>
</feature>
<evidence type="ECO:0000256" key="4">
    <source>
        <dbReference type="ARBA" id="ARBA00022737"/>
    </source>
</evidence>
<dbReference type="Pfam" id="PF00622">
    <property type="entry name" value="SPRY"/>
    <property type="match status" value="2"/>
</dbReference>
<feature type="compositionally biased region" description="Basic residues" evidence="7">
    <location>
        <begin position="1134"/>
        <end position="1146"/>
    </location>
</feature>
<evidence type="ECO:0000313" key="10">
    <source>
        <dbReference type="Proteomes" id="UP000515150"/>
    </source>
</evidence>
<dbReference type="Pfam" id="PF17779">
    <property type="entry name" value="WHD_NOD2"/>
    <property type="match status" value="2"/>
</dbReference>
<accession>A0A9W2Y734</accession>
<feature type="domain" description="NACHT" evidence="9">
    <location>
        <begin position="1210"/>
        <end position="1344"/>
    </location>
</feature>
<dbReference type="SMART" id="SM00367">
    <property type="entry name" value="LRR_CC"/>
    <property type="match status" value="5"/>
</dbReference>
<dbReference type="PROSITE" id="PS50188">
    <property type="entry name" value="B302_SPRY"/>
    <property type="match status" value="2"/>
</dbReference>
<evidence type="ECO:0000256" key="7">
    <source>
        <dbReference type="SAM" id="MobiDB-lite"/>
    </source>
</evidence>
<evidence type="ECO:0000256" key="6">
    <source>
        <dbReference type="ARBA" id="ARBA00022840"/>
    </source>
</evidence>
<dbReference type="SMART" id="SM00589">
    <property type="entry name" value="PRY"/>
    <property type="match status" value="2"/>
</dbReference>
<dbReference type="InterPro" id="IPR001611">
    <property type="entry name" value="Leu-rich_rpt"/>
</dbReference>
<dbReference type="GO" id="GO:0005524">
    <property type="term" value="F:ATP binding"/>
    <property type="evidence" value="ECO:0007669"/>
    <property type="project" value="UniProtKB-KW"/>
</dbReference>
<feature type="region of interest" description="Disordered" evidence="7">
    <location>
        <begin position="1125"/>
        <end position="1146"/>
    </location>
</feature>
<protein>
    <submittedName>
        <fullName evidence="11">Uncharacterized protein LOC114867397</fullName>
    </submittedName>
</protein>
<dbReference type="KEGG" id="bspl:114867397"/>
<dbReference type="InterPro" id="IPR007111">
    <property type="entry name" value="NACHT_NTPase"/>
</dbReference>
<keyword evidence="5" id="KW-0547">Nucleotide-binding</keyword>
<evidence type="ECO:0000259" key="9">
    <source>
        <dbReference type="PROSITE" id="PS50837"/>
    </source>
</evidence>
<dbReference type="InterPro" id="IPR001870">
    <property type="entry name" value="B30.2/SPRY"/>
</dbReference>
<dbReference type="SMART" id="SM00368">
    <property type="entry name" value="LRR_RI"/>
    <property type="match status" value="16"/>
</dbReference>
<keyword evidence="2" id="KW-0963">Cytoplasm</keyword>
<dbReference type="InterPro" id="IPR013320">
    <property type="entry name" value="ConA-like_dom_sf"/>
</dbReference>
<evidence type="ECO:0000256" key="1">
    <source>
        <dbReference type="ARBA" id="ARBA00004496"/>
    </source>
</evidence>
<evidence type="ECO:0000259" key="8">
    <source>
        <dbReference type="PROSITE" id="PS50188"/>
    </source>
</evidence>